<dbReference type="Pfam" id="PF10174">
    <property type="entry name" value="Cast"/>
    <property type="match status" value="1"/>
</dbReference>
<accession>A0ABV0VCA7</accession>
<dbReference type="PANTHER" id="PTHR18861:SF3">
    <property type="entry name" value="ERC PROTEIN 2"/>
    <property type="match status" value="1"/>
</dbReference>
<keyword evidence="6" id="KW-0206">Cytoskeleton</keyword>
<evidence type="ECO:0000313" key="11">
    <source>
        <dbReference type="Proteomes" id="UP001482620"/>
    </source>
</evidence>
<keyword evidence="11" id="KW-1185">Reference proteome</keyword>
<keyword evidence="3" id="KW-0597">Phosphoprotein</keyword>
<evidence type="ECO:0000256" key="4">
    <source>
        <dbReference type="ARBA" id="ARBA00023018"/>
    </source>
</evidence>
<protein>
    <submittedName>
        <fullName evidence="10">Uncharacterized protein</fullName>
    </submittedName>
</protein>
<dbReference type="Gene3D" id="1.20.5.340">
    <property type="match status" value="1"/>
</dbReference>
<evidence type="ECO:0000256" key="7">
    <source>
        <dbReference type="ARBA" id="ARBA00023273"/>
    </source>
</evidence>
<evidence type="ECO:0000256" key="3">
    <source>
        <dbReference type="ARBA" id="ARBA00022553"/>
    </source>
</evidence>
<evidence type="ECO:0000256" key="6">
    <source>
        <dbReference type="ARBA" id="ARBA00023212"/>
    </source>
</evidence>
<evidence type="ECO:0000256" key="2">
    <source>
        <dbReference type="ARBA" id="ARBA00022490"/>
    </source>
</evidence>
<proteinExistence type="predicted"/>
<evidence type="ECO:0000256" key="8">
    <source>
        <dbReference type="ARBA" id="ARBA00034106"/>
    </source>
</evidence>
<dbReference type="Proteomes" id="UP001482620">
    <property type="component" value="Unassembled WGS sequence"/>
</dbReference>
<sequence>MMSRQAYFYRVPPPELHRRNQLQADPAKTRTLQTVVDMKNTNPSFCFDPDVIWQDTKISSLERNIRDLEDEVQMLKTTGLLHPDDRQDELKQVEVYKSHSKFMKTKIEQLKQELNKKDSEMQALQTKLETLNNQNSDYKQHIEVLKESLSAKEQRANTLQTEILSINHSGCGHKTEQKNCPFFCGEKKLRCDMRRTMEGGQAGECSSELGPMVLLERMGLEVESKNHESEGIAFLGFHSP</sequence>
<dbReference type="InterPro" id="IPR019323">
    <property type="entry name" value="ELKS/CAST"/>
</dbReference>
<reference evidence="10 11" key="1">
    <citation type="submission" date="2021-06" db="EMBL/GenBank/DDBJ databases">
        <authorList>
            <person name="Palmer J.M."/>
        </authorList>
    </citation>
    <scope>NUCLEOTIDE SEQUENCE [LARGE SCALE GENOMIC DNA]</scope>
    <source>
        <strain evidence="11">if_2019</strain>
        <tissue evidence="10">Muscle</tissue>
    </source>
</reference>
<dbReference type="EMBL" id="JAHRIQ010104866">
    <property type="protein sequence ID" value="MEQ2254935.1"/>
    <property type="molecule type" value="Genomic_DNA"/>
</dbReference>
<evidence type="ECO:0000256" key="1">
    <source>
        <dbReference type="ARBA" id="ARBA00004245"/>
    </source>
</evidence>
<evidence type="ECO:0000256" key="5">
    <source>
        <dbReference type="ARBA" id="ARBA00023054"/>
    </source>
</evidence>
<keyword evidence="4" id="KW-0770">Synapse</keyword>
<comment type="subcellular location">
    <subcellularLocation>
        <location evidence="1">Cytoplasm</location>
        <location evidence="1">Cytoskeleton</location>
    </subcellularLocation>
    <subcellularLocation>
        <location evidence="8">Presynapse</location>
    </subcellularLocation>
</comment>
<comment type="caution">
    <text evidence="10">The sequence shown here is derived from an EMBL/GenBank/DDBJ whole genome shotgun (WGS) entry which is preliminary data.</text>
</comment>
<name>A0ABV0VCA7_9TELE</name>
<evidence type="ECO:0000313" key="10">
    <source>
        <dbReference type="EMBL" id="MEQ2254935.1"/>
    </source>
</evidence>
<evidence type="ECO:0000256" key="9">
    <source>
        <dbReference type="SAM" id="Coils"/>
    </source>
</evidence>
<keyword evidence="2" id="KW-0963">Cytoplasm</keyword>
<gene>
    <name evidence="10" type="ORF">ILYODFUR_008761</name>
</gene>
<feature type="coiled-coil region" evidence="9">
    <location>
        <begin position="58"/>
        <end position="162"/>
    </location>
</feature>
<dbReference type="PANTHER" id="PTHR18861">
    <property type="entry name" value="ELKS/RAB6-INTERACTING/CAST PROTEIN"/>
    <property type="match status" value="1"/>
</dbReference>
<organism evidence="10 11">
    <name type="scientific">Ilyodon furcidens</name>
    <name type="common">goldbreast splitfin</name>
    <dbReference type="NCBI Taxonomy" id="33524"/>
    <lineage>
        <taxon>Eukaryota</taxon>
        <taxon>Metazoa</taxon>
        <taxon>Chordata</taxon>
        <taxon>Craniata</taxon>
        <taxon>Vertebrata</taxon>
        <taxon>Euteleostomi</taxon>
        <taxon>Actinopterygii</taxon>
        <taxon>Neopterygii</taxon>
        <taxon>Teleostei</taxon>
        <taxon>Neoteleostei</taxon>
        <taxon>Acanthomorphata</taxon>
        <taxon>Ovalentaria</taxon>
        <taxon>Atherinomorphae</taxon>
        <taxon>Cyprinodontiformes</taxon>
        <taxon>Goodeidae</taxon>
        <taxon>Ilyodon</taxon>
    </lineage>
</organism>
<keyword evidence="7" id="KW-0966">Cell projection</keyword>
<keyword evidence="5 9" id="KW-0175">Coiled coil</keyword>
<dbReference type="SUPFAM" id="SSF46579">
    <property type="entry name" value="Prefoldin"/>
    <property type="match status" value="1"/>
</dbReference>